<sequence length="720" mass="81580">MARALIDYHVKHEVSLATTYRLDADPAKEKSPYHGENSLHIAILWVASVEDEARADALAAVRYLLDKAKEQNTLAELLLSPASGSFFANGEPKRATKRTSDAPSVYFGETPLEFAVANDQIELVKMLLDAAQQLCRRGAAGYRAIKEEELREKAIICSVPVEDKMKRKELLELLLAAVSPQRLLTRETANKNNLFHLCVVHGLVEMWNHVHELVHEHTDGAEAEILKMETMENVQHHTPLELAARLAEKKMLERIIGWPNYSEHPYAGCKLLWKYGEIECCLVPLKLIDPKFDRTKRDDGLLCTIDKFDRWQLLEDGQIAWELLQRKWLTYGQRDFWKRMIKYSVLLAIFSWSTLNDSPDLHVGIRLLVTSRAWPTSPCVTFFTIGLFIVALQKLVVELREILVHGVSIYFRGRNGARTVENYASFFGCTSFLLSLLVELVANTQGQSDSPIEVLATSRLLGAVAAFCAWFYVFFFLLGFQSCGTLIVMLSEMLYRDVARFLSVYIALLAAWTHALLMIANSDQRTQHTVLHTVRYWVMTMFEADVSDDVEKVVKRIRESPAVGGHHFLFEGILLCYLVGINLLAINTLVAMMSKTYERIEDSNKLRWRLEKLRILLSMESEYQAQGADGARCRSYFTEGKDGERFLMVHQKTKKGKASMKGHDDDANDDDTTDQEDKNDPLAAAEEGGPLGPFSVYILFAWIIILGCTVFLFLPVGRGG</sequence>
<evidence type="ECO:0000256" key="5">
    <source>
        <dbReference type="ARBA" id="ARBA00022737"/>
    </source>
</evidence>
<keyword evidence="11" id="KW-0812">Transmembrane</keyword>
<feature type="transmembrane region" description="Helical" evidence="11">
    <location>
        <begin position="462"/>
        <end position="490"/>
    </location>
</feature>
<evidence type="ECO:0000256" key="4">
    <source>
        <dbReference type="ARBA" id="ARBA00022568"/>
    </source>
</evidence>
<evidence type="ECO:0000256" key="1">
    <source>
        <dbReference type="ARBA" id="ARBA00004651"/>
    </source>
</evidence>
<keyword evidence="3" id="KW-1003">Cell membrane</keyword>
<keyword evidence="9" id="KW-0040">ANK repeat</keyword>
<feature type="region of interest" description="Disordered" evidence="10">
    <location>
        <begin position="653"/>
        <end position="686"/>
    </location>
</feature>
<evidence type="ECO:0000256" key="8">
    <source>
        <dbReference type="ARBA" id="ARBA00023303"/>
    </source>
</evidence>
<evidence type="ECO:0000256" key="10">
    <source>
        <dbReference type="SAM" id="MobiDB-lite"/>
    </source>
</evidence>
<keyword evidence="7" id="KW-0406">Ion transport</keyword>
<proteinExistence type="predicted"/>
<gene>
    <name evidence="12" type="ORF">Ctob_009364</name>
</gene>
<dbReference type="InterPro" id="IPR002110">
    <property type="entry name" value="Ankyrin_rpt"/>
</dbReference>
<dbReference type="EMBL" id="JWZX01002855">
    <property type="protein sequence ID" value="KOO26417.1"/>
    <property type="molecule type" value="Genomic_DNA"/>
</dbReference>
<organism evidence="12 13">
    <name type="scientific">Chrysochromulina tobinii</name>
    <dbReference type="NCBI Taxonomy" id="1460289"/>
    <lineage>
        <taxon>Eukaryota</taxon>
        <taxon>Haptista</taxon>
        <taxon>Haptophyta</taxon>
        <taxon>Prymnesiophyceae</taxon>
        <taxon>Prymnesiales</taxon>
        <taxon>Chrysochromulinaceae</taxon>
        <taxon>Chrysochromulina</taxon>
    </lineage>
</organism>
<dbReference type="OrthoDB" id="533508at2759"/>
<feature type="transmembrane region" description="Helical" evidence="11">
    <location>
        <begin position="502"/>
        <end position="520"/>
    </location>
</feature>
<comment type="caution">
    <text evidence="12">The sequence shown here is derived from an EMBL/GenBank/DDBJ whole genome shotgun (WGS) entry which is preliminary data.</text>
</comment>
<dbReference type="InterPro" id="IPR024862">
    <property type="entry name" value="TRPV"/>
</dbReference>
<feature type="transmembrane region" description="Helical" evidence="11">
    <location>
        <begin position="568"/>
        <end position="590"/>
    </location>
</feature>
<dbReference type="GO" id="GO:0098703">
    <property type="term" value="P:calcium ion import across plasma membrane"/>
    <property type="evidence" value="ECO:0007669"/>
    <property type="project" value="TreeGrafter"/>
</dbReference>
<keyword evidence="11" id="KW-0472">Membrane</keyword>
<keyword evidence="5" id="KW-0677">Repeat</keyword>
<dbReference type="SMART" id="SM00248">
    <property type="entry name" value="ANK"/>
    <property type="match status" value="2"/>
</dbReference>
<dbReference type="PROSITE" id="PS50088">
    <property type="entry name" value="ANK_REPEAT"/>
    <property type="match status" value="1"/>
</dbReference>
<evidence type="ECO:0000256" key="3">
    <source>
        <dbReference type="ARBA" id="ARBA00022475"/>
    </source>
</evidence>
<evidence type="ECO:0000313" key="12">
    <source>
        <dbReference type="EMBL" id="KOO26417.1"/>
    </source>
</evidence>
<keyword evidence="2" id="KW-0813">Transport</keyword>
<feature type="transmembrane region" description="Helical" evidence="11">
    <location>
        <begin position="373"/>
        <end position="392"/>
    </location>
</feature>
<keyword evidence="8" id="KW-0407">Ion channel</keyword>
<dbReference type="GO" id="GO:0005262">
    <property type="term" value="F:calcium channel activity"/>
    <property type="evidence" value="ECO:0007669"/>
    <property type="project" value="TreeGrafter"/>
</dbReference>
<keyword evidence="6" id="KW-0106">Calcium</keyword>
<keyword evidence="4" id="KW-0109">Calcium transport</keyword>
<keyword evidence="13" id="KW-1185">Reference proteome</keyword>
<evidence type="ECO:0000256" key="6">
    <source>
        <dbReference type="ARBA" id="ARBA00022837"/>
    </source>
</evidence>
<feature type="transmembrane region" description="Helical" evidence="11">
    <location>
        <begin position="422"/>
        <end position="442"/>
    </location>
</feature>
<evidence type="ECO:0000256" key="2">
    <source>
        <dbReference type="ARBA" id="ARBA00022448"/>
    </source>
</evidence>
<evidence type="ECO:0000256" key="11">
    <source>
        <dbReference type="SAM" id="Phobius"/>
    </source>
</evidence>
<evidence type="ECO:0000313" key="13">
    <source>
        <dbReference type="Proteomes" id="UP000037460"/>
    </source>
</evidence>
<dbReference type="PROSITE" id="PS50297">
    <property type="entry name" value="ANK_REP_REGION"/>
    <property type="match status" value="1"/>
</dbReference>
<name>A0A0M0JJB0_9EUKA</name>
<feature type="transmembrane region" description="Helical" evidence="11">
    <location>
        <begin position="694"/>
        <end position="714"/>
    </location>
</feature>
<feature type="repeat" description="ANK" evidence="9">
    <location>
        <begin position="107"/>
        <end position="139"/>
    </location>
</feature>
<dbReference type="Gene3D" id="1.25.40.20">
    <property type="entry name" value="Ankyrin repeat-containing domain"/>
    <property type="match status" value="1"/>
</dbReference>
<dbReference type="GO" id="GO:0005886">
    <property type="term" value="C:plasma membrane"/>
    <property type="evidence" value="ECO:0007669"/>
    <property type="project" value="UniProtKB-SubCell"/>
</dbReference>
<dbReference type="InterPro" id="IPR036770">
    <property type="entry name" value="Ankyrin_rpt-contain_sf"/>
</dbReference>
<evidence type="ECO:0000256" key="9">
    <source>
        <dbReference type="PROSITE-ProRule" id="PRU00023"/>
    </source>
</evidence>
<dbReference type="PANTHER" id="PTHR10582:SF2">
    <property type="entry name" value="INACTIVE"/>
    <property type="match status" value="1"/>
</dbReference>
<keyword evidence="11" id="KW-1133">Transmembrane helix</keyword>
<comment type="subcellular location">
    <subcellularLocation>
        <location evidence="1">Cell membrane</location>
        <topology evidence="1">Multi-pass membrane protein</topology>
    </subcellularLocation>
</comment>
<protein>
    <submittedName>
        <fullName evidence="12">Osm9</fullName>
    </submittedName>
</protein>
<evidence type="ECO:0000256" key="7">
    <source>
        <dbReference type="ARBA" id="ARBA00023065"/>
    </source>
</evidence>
<reference evidence="13" key="1">
    <citation type="journal article" date="2015" name="PLoS Genet.">
        <title>Genome Sequence and Transcriptome Analyses of Chrysochromulina tobin: Metabolic Tools for Enhanced Algal Fitness in the Prominent Order Prymnesiales (Haptophyceae).</title>
        <authorList>
            <person name="Hovde B.T."/>
            <person name="Deodato C.R."/>
            <person name="Hunsperger H.M."/>
            <person name="Ryken S.A."/>
            <person name="Yost W."/>
            <person name="Jha R.K."/>
            <person name="Patterson J."/>
            <person name="Monnat R.J. Jr."/>
            <person name="Barlow S.B."/>
            <person name="Starkenburg S.R."/>
            <person name="Cattolico R.A."/>
        </authorList>
    </citation>
    <scope>NUCLEOTIDE SEQUENCE</scope>
    <source>
        <strain evidence="13">CCMP291</strain>
    </source>
</reference>
<dbReference type="PANTHER" id="PTHR10582">
    <property type="entry name" value="TRANSIENT RECEPTOR POTENTIAL ION CHANNEL PROTEIN"/>
    <property type="match status" value="1"/>
</dbReference>
<accession>A0A0M0JJB0</accession>
<dbReference type="AlphaFoldDB" id="A0A0M0JJB0"/>
<dbReference type="Proteomes" id="UP000037460">
    <property type="component" value="Unassembled WGS sequence"/>
</dbReference>